<dbReference type="EMBL" id="BLJN01000001">
    <property type="protein sequence ID" value="GFE79270.1"/>
    <property type="molecule type" value="Genomic_DNA"/>
</dbReference>
<dbReference type="GO" id="GO:0006310">
    <property type="term" value="P:DNA recombination"/>
    <property type="evidence" value="ECO:0007669"/>
    <property type="project" value="UniProtKB-KW"/>
</dbReference>
<feature type="domain" description="Tyr recombinase" evidence="5">
    <location>
        <begin position="203"/>
        <end position="375"/>
    </location>
</feature>
<dbReference type="PANTHER" id="PTHR30629:SF2">
    <property type="entry name" value="PROPHAGE INTEGRASE INTS-RELATED"/>
    <property type="match status" value="1"/>
</dbReference>
<name>A0A829Y7U8_9GAMM</name>
<dbReference type="Gene3D" id="1.10.150.130">
    <property type="match status" value="1"/>
</dbReference>
<keyword evidence="2" id="KW-0229">DNA integration</keyword>
<accession>A0A829Y7U8</accession>
<dbReference type="GO" id="GO:0015074">
    <property type="term" value="P:DNA integration"/>
    <property type="evidence" value="ECO:0007669"/>
    <property type="project" value="UniProtKB-KW"/>
</dbReference>
<dbReference type="InterPro" id="IPR010998">
    <property type="entry name" value="Integrase_recombinase_N"/>
</dbReference>
<dbReference type="InterPro" id="IPR050808">
    <property type="entry name" value="Phage_Integrase"/>
</dbReference>
<evidence type="ECO:0000259" key="5">
    <source>
        <dbReference type="PROSITE" id="PS51898"/>
    </source>
</evidence>
<reference evidence="7" key="1">
    <citation type="submission" date="2020-01" db="EMBL/GenBank/DDBJ databases">
        <title>'Steroidobacter agaridevorans' sp. nov., agar-degrading bacteria isolated from rhizosphere soils.</title>
        <authorList>
            <person name="Ikenaga M."/>
            <person name="Kataoka M."/>
            <person name="Murouchi A."/>
            <person name="Katsuragi S."/>
            <person name="Sakai M."/>
        </authorList>
    </citation>
    <scope>NUCLEOTIDE SEQUENCE [LARGE SCALE GENOMIC DNA]</scope>
    <source>
        <strain evidence="7">YU21-B</strain>
    </source>
</reference>
<dbReference type="InterPro" id="IPR002104">
    <property type="entry name" value="Integrase_catalytic"/>
</dbReference>
<dbReference type="GO" id="GO:0003677">
    <property type="term" value="F:DNA binding"/>
    <property type="evidence" value="ECO:0007669"/>
    <property type="project" value="UniProtKB-KW"/>
</dbReference>
<dbReference type="Proteomes" id="UP000445000">
    <property type="component" value="Unassembled WGS sequence"/>
</dbReference>
<dbReference type="InterPro" id="IPR011010">
    <property type="entry name" value="DNA_brk_join_enz"/>
</dbReference>
<comment type="similarity">
    <text evidence="1">Belongs to the 'phage' integrase family.</text>
</comment>
<protein>
    <recommendedName>
        <fullName evidence="5">Tyr recombinase domain-containing protein</fullName>
    </recommendedName>
</protein>
<organism evidence="6 7">
    <name type="scientific">Steroidobacter agaridevorans</name>
    <dbReference type="NCBI Taxonomy" id="2695856"/>
    <lineage>
        <taxon>Bacteria</taxon>
        <taxon>Pseudomonadati</taxon>
        <taxon>Pseudomonadota</taxon>
        <taxon>Gammaproteobacteria</taxon>
        <taxon>Steroidobacterales</taxon>
        <taxon>Steroidobacteraceae</taxon>
        <taxon>Steroidobacter</taxon>
    </lineage>
</organism>
<gene>
    <name evidence="6" type="ORF">GCM10011487_12700</name>
</gene>
<dbReference type="PANTHER" id="PTHR30629">
    <property type="entry name" value="PROPHAGE INTEGRASE"/>
    <property type="match status" value="1"/>
</dbReference>
<dbReference type="CDD" id="cd00796">
    <property type="entry name" value="INT_Rci_Hp1_C"/>
    <property type="match status" value="1"/>
</dbReference>
<sequence>MPTLKLRQDIVRTLPFVGPGGKHQCIYWDEALECFGVRVYPSGRRVYVCAYRVKRRKRLARLGRADALALDQARKKAVAYLGKVASNEDPQDEADHLRTSQTVKQLVAEYIEGHAKPKKRSWKNDKSCLERMLIPKFGARLAVTIISAEIQEIHAHKGVTHPRQANRFVEIVRKMFNWAPSAGLLPKGHDNPAVGIVPFPMRKRKRFVTTVEMPRFVEALEQESSEYGRHGIWLLLFTGLRTTELLMARWTDVDWEMGTLFIGMTKNGDPLLAPLSDAAIARLQMIPRIADNPYIICGRNPGDHFKALGPVLERVLARAKLENITIHDLRRTVGSWLAQGGQTLHLIGDVLNHRDPKTTAGYAYFQTQQRRDALTSHANKVLSYAAPSVRAAATPKAVSAQSLLPHGMVCANDSSESGCVRNRHYFKRETLYELVWTAPVSEVAKRIGVSDVALAKLCRRAAIPLPYRGYWARVESGQPIGADPLPPAPAGLPTLLRIRGTGVPVQSTAAVLRPPIDLPNSVASPSASDSQIHGSPTPVLDGLAHSRAV</sequence>
<proteinExistence type="inferred from homology"/>
<evidence type="ECO:0000313" key="6">
    <source>
        <dbReference type="EMBL" id="GFE79270.1"/>
    </source>
</evidence>
<evidence type="ECO:0000256" key="2">
    <source>
        <dbReference type="ARBA" id="ARBA00022908"/>
    </source>
</evidence>
<dbReference type="InterPro" id="IPR013762">
    <property type="entry name" value="Integrase-like_cat_sf"/>
</dbReference>
<dbReference type="Gene3D" id="3.30.160.390">
    <property type="entry name" value="Integrase, DNA-binding domain"/>
    <property type="match status" value="1"/>
</dbReference>
<dbReference type="PROSITE" id="PS51898">
    <property type="entry name" value="TYR_RECOMBINASE"/>
    <property type="match status" value="1"/>
</dbReference>
<comment type="caution">
    <text evidence="6">The sequence shown here is derived from an EMBL/GenBank/DDBJ whole genome shotgun (WGS) entry which is preliminary data.</text>
</comment>
<dbReference type="Pfam" id="PF13356">
    <property type="entry name" value="Arm-DNA-bind_3"/>
    <property type="match status" value="1"/>
</dbReference>
<keyword evidence="4" id="KW-0233">DNA recombination</keyword>
<dbReference type="Gene3D" id="1.10.443.10">
    <property type="entry name" value="Intergrase catalytic core"/>
    <property type="match status" value="1"/>
</dbReference>
<keyword evidence="7" id="KW-1185">Reference proteome</keyword>
<evidence type="ECO:0000313" key="7">
    <source>
        <dbReference type="Proteomes" id="UP000445000"/>
    </source>
</evidence>
<dbReference type="InterPro" id="IPR025166">
    <property type="entry name" value="Integrase_DNA_bind_dom"/>
</dbReference>
<dbReference type="SUPFAM" id="SSF56349">
    <property type="entry name" value="DNA breaking-rejoining enzymes"/>
    <property type="match status" value="1"/>
</dbReference>
<dbReference type="Pfam" id="PF00589">
    <property type="entry name" value="Phage_integrase"/>
    <property type="match status" value="1"/>
</dbReference>
<dbReference type="AlphaFoldDB" id="A0A829Y7U8"/>
<keyword evidence="3" id="KW-0238">DNA-binding</keyword>
<evidence type="ECO:0000256" key="4">
    <source>
        <dbReference type="ARBA" id="ARBA00023172"/>
    </source>
</evidence>
<evidence type="ECO:0000256" key="1">
    <source>
        <dbReference type="ARBA" id="ARBA00008857"/>
    </source>
</evidence>
<dbReference type="InterPro" id="IPR038488">
    <property type="entry name" value="Integrase_DNA-bd_sf"/>
</dbReference>
<evidence type="ECO:0000256" key="3">
    <source>
        <dbReference type="ARBA" id="ARBA00023125"/>
    </source>
</evidence>